<evidence type="ECO:0000256" key="1">
    <source>
        <dbReference type="SAM" id="MobiDB-lite"/>
    </source>
</evidence>
<dbReference type="AlphaFoldDB" id="A0AAN8HWE9"/>
<evidence type="ECO:0000313" key="4">
    <source>
        <dbReference type="Proteomes" id="UP001335648"/>
    </source>
</evidence>
<sequence>MRRGTVELKGVARPAALLSGRAGASVSVGMATRRLGWPAVVAAGAGRSTEGGGTGGPPIHEDTRLRRESLERDEPPGPPHHLMDPVAPSQTLGWGGLNTGFRYTSALPEYLTESLLCAAQDPLTDREMDRRREDSDREEDKE</sequence>
<name>A0AAN8HWE9_9TELE</name>
<dbReference type="EMBL" id="JAULUE010000745">
    <property type="protein sequence ID" value="KAK5925749.1"/>
    <property type="molecule type" value="Genomic_DNA"/>
</dbReference>
<evidence type="ECO:0000313" key="2">
    <source>
        <dbReference type="EMBL" id="KAK5888399.1"/>
    </source>
</evidence>
<feature type="region of interest" description="Disordered" evidence="1">
    <location>
        <begin position="44"/>
        <end position="88"/>
    </location>
</feature>
<organism evidence="3 4">
    <name type="scientific">Champsocephalus esox</name>
    <name type="common">pike icefish</name>
    <dbReference type="NCBI Taxonomy" id="159716"/>
    <lineage>
        <taxon>Eukaryota</taxon>
        <taxon>Metazoa</taxon>
        <taxon>Chordata</taxon>
        <taxon>Craniata</taxon>
        <taxon>Vertebrata</taxon>
        <taxon>Euteleostomi</taxon>
        <taxon>Actinopterygii</taxon>
        <taxon>Neopterygii</taxon>
        <taxon>Teleostei</taxon>
        <taxon>Neoteleostei</taxon>
        <taxon>Acanthomorphata</taxon>
        <taxon>Eupercaria</taxon>
        <taxon>Perciformes</taxon>
        <taxon>Notothenioidei</taxon>
        <taxon>Channichthyidae</taxon>
        <taxon>Champsocephalus</taxon>
    </lineage>
</organism>
<gene>
    <name evidence="3" type="ORF">CesoFtcFv8_000360</name>
    <name evidence="2" type="ORF">CesoFtcFv8_014498</name>
</gene>
<feature type="region of interest" description="Disordered" evidence="1">
    <location>
        <begin position="118"/>
        <end position="142"/>
    </location>
</feature>
<comment type="caution">
    <text evidence="3">The sequence shown here is derived from an EMBL/GenBank/DDBJ whole genome shotgun (WGS) entry which is preliminary data.</text>
</comment>
<feature type="compositionally biased region" description="Basic and acidic residues" evidence="1">
    <location>
        <begin position="123"/>
        <end position="142"/>
    </location>
</feature>
<protein>
    <submittedName>
        <fullName evidence="3">Uncharacterized protein</fullName>
    </submittedName>
</protein>
<dbReference type="EMBL" id="JAULUE010002057">
    <property type="protein sequence ID" value="KAK5888399.1"/>
    <property type="molecule type" value="Genomic_DNA"/>
</dbReference>
<reference evidence="3 4" key="1">
    <citation type="journal article" date="2023" name="Mol. Biol. Evol.">
        <title>Genomics of Secondarily Temperate Adaptation in the Only Non-Antarctic Icefish.</title>
        <authorList>
            <person name="Rivera-Colon A.G."/>
            <person name="Rayamajhi N."/>
            <person name="Minhas B.F."/>
            <person name="Madrigal G."/>
            <person name="Bilyk K.T."/>
            <person name="Yoon V."/>
            <person name="Hune M."/>
            <person name="Gregory S."/>
            <person name="Cheng C.H.C."/>
            <person name="Catchen J.M."/>
        </authorList>
    </citation>
    <scope>NUCLEOTIDE SEQUENCE [LARGE SCALE GENOMIC DNA]</scope>
    <source>
        <strain evidence="3">JC2023a</strain>
    </source>
</reference>
<feature type="compositionally biased region" description="Basic and acidic residues" evidence="1">
    <location>
        <begin position="59"/>
        <end position="75"/>
    </location>
</feature>
<accession>A0AAN8HWE9</accession>
<dbReference type="Proteomes" id="UP001335648">
    <property type="component" value="Unassembled WGS sequence"/>
</dbReference>
<keyword evidence="4" id="KW-1185">Reference proteome</keyword>
<evidence type="ECO:0000313" key="3">
    <source>
        <dbReference type="EMBL" id="KAK5925749.1"/>
    </source>
</evidence>
<proteinExistence type="predicted"/>